<comment type="caution">
    <text evidence="4">The sequence shown here is derived from an EMBL/GenBank/DDBJ whole genome shotgun (WGS) entry which is preliminary data.</text>
</comment>
<dbReference type="EMBL" id="BMGK01000001">
    <property type="protein sequence ID" value="GGD82850.1"/>
    <property type="molecule type" value="Genomic_DNA"/>
</dbReference>
<dbReference type="GO" id="GO:0016810">
    <property type="term" value="F:hydrolase activity, acting on carbon-nitrogen (but not peptide) bonds"/>
    <property type="evidence" value="ECO:0007669"/>
    <property type="project" value="InterPro"/>
</dbReference>
<sequence>MKNYVVKNPFFISYLFPKRIWHFSRKQKTVYLTFDDGPIPDVTPWVLQQLKQYNAKATFFCIGHNIQKHPALFAQLKAEGHQLGNHTFNHLNASKTSFDEYMENTKKAEVYFKQPLLFRPPYGKLDSKKAKALINSEYQIVMWDVLSADFDQSISPEICLKNVLSNATNGSIVIFHDSLKAEKNLRYALPEVLRHFSEKGFVFKAI</sequence>
<dbReference type="Proteomes" id="UP000652231">
    <property type="component" value="Unassembled WGS sequence"/>
</dbReference>
<dbReference type="GO" id="GO:0016020">
    <property type="term" value="C:membrane"/>
    <property type="evidence" value="ECO:0007669"/>
    <property type="project" value="TreeGrafter"/>
</dbReference>
<reference evidence="4" key="2">
    <citation type="submission" date="2020-09" db="EMBL/GenBank/DDBJ databases">
        <authorList>
            <person name="Sun Q."/>
            <person name="Zhou Y."/>
        </authorList>
    </citation>
    <scope>NUCLEOTIDE SEQUENCE</scope>
    <source>
        <strain evidence="4">CGMCC 1.12924</strain>
    </source>
</reference>
<dbReference type="InterPro" id="IPR011330">
    <property type="entry name" value="Glyco_hydro/deAcase_b/a-brl"/>
</dbReference>
<dbReference type="PANTHER" id="PTHR10587:SF133">
    <property type="entry name" value="CHITIN DEACETYLASE 1-RELATED"/>
    <property type="match status" value="1"/>
</dbReference>
<keyword evidence="5" id="KW-1185">Reference proteome</keyword>
<evidence type="ECO:0000259" key="3">
    <source>
        <dbReference type="PROSITE" id="PS51677"/>
    </source>
</evidence>
<evidence type="ECO:0000256" key="2">
    <source>
        <dbReference type="ARBA" id="ARBA00022801"/>
    </source>
</evidence>
<name>A0A8J2Y8G6_9FLAO</name>
<reference evidence="4" key="1">
    <citation type="journal article" date="2014" name="Int. J. Syst. Evol. Microbiol.">
        <title>Complete genome sequence of Corynebacterium casei LMG S-19264T (=DSM 44701T), isolated from a smear-ripened cheese.</title>
        <authorList>
            <consortium name="US DOE Joint Genome Institute (JGI-PGF)"/>
            <person name="Walter F."/>
            <person name="Albersmeier A."/>
            <person name="Kalinowski J."/>
            <person name="Ruckert C."/>
        </authorList>
    </citation>
    <scope>NUCLEOTIDE SEQUENCE</scope>
    <source>
        <strain evidence="4">CGMCC 1.12924</strain>
    </source>
</reference>
<keyword evidence="1" id="KW-0479">Metal-binding</keyword>
<dbReference type="Gene3D" id="3.20.20.370">
    <property type="entry name" value="Glycoside hydrolase/deacetylase"/>
    <property type="match status" value="1"/>
</dbReference>
<proteinExistence type="predicted"/>
<evidence type="ECO:0000313" key="4">
    <source>
        <dbReference type="EMBL" id="GGD82850.1"/>
    </source>
</evidence>
<dbReference type="InterPro" id="IPR002509">
    <property type="entry name" value="NODB_dom"/>
</dbReference>
<gene>
    <name evidence="4" type="ORF">GCM10011312_03790</name>
</gene>
<dbReference type="InterPro" id="IPR050248">
    <property type="entry name" value="Polysacc_deacetylase_ArnD"/>
</dbReference>
<accession>A0A8J2Y8G6</accession>
<dbReference type="GO" id="GO:0046872">
    <property type="term" value="F:metal ion binding"/>
    <property type="evidence" value="ECO:0007669"/>
    <property type="project" value="UniProtKB-KW"/>
</dbReference>
<dbReference type="Pfam" id="PF01522">
    <property type="entry name" value="Polysacc_deac_1"/>
    <property type="match status" value="1"/>
</dbReference>
<dbReference type="RefSeq" id="WP_188438897.1">
    <property type="nucleotide sequence ID" value="NZ_BMGK01000001.1"/>
</dbReference>
<keyword evidence="2" id="KW-0378">Hydrolase</keyword>
<dbReference type="SUPFAM" id="SSF88713">
    <property type="entry name" value="Glycoside hydrolase/deacetylase"/>
    <property type="match status" value="1"/>
</dbReference>
<dbReference type="GO" id="GO:0005975">
    <property type="term" value="P:carbohydrate metabolic process"/>
    <property type="evidence" value="ECO:0007669"/>
    <property type="project" value="InterPro"/>
</dbReference>
<evidence type="ECO:0000256" key="1">
    <source>
        <dbReference type="ARBA" id="ARBA00022723"/>
    </source>
</evidence>
<dbReference type="PANTHER" id="PTHR10587">
    <property type="entry name" value="GLYCOSYL TRANSFERASE-RELATED"/>
    <property type="match status" value="1"/>
</dbReference>
<organism evidence="4 5">
    <name type="scientific">Planktosalinus lacus</name>
    <dbReference type="NCBI Taxonomy" id="1526573"/>
    <lineage>
        <taxon>Bacteria</taxon>
        <taxon>Pseudomonadati</taxon>
        <taxon>Bacteroidota</taxon>
        <taxon>Flavobacteriia</taxon>
        <taxon>Flavobacteriales</taxon>
        <taxon>Flavobacteriaceae</taxon>
        <taxon>Planktosalinus</taxon>
    </lineage>
</organism>
<dbReference type="CDD" id="cd10917">
    <property type="entry name" value="CE4_NodB_like_6s_7s"/>
    <property type="match status" value="1"/>
</dbReference>
<dbReference type="PROSITE" id="PS51677">
    <property type="entry name" value="NODB"/>
    <property type="match status" value="1"/>
</dbReference>
<protein>
    <submittedName>
        <fullName evidence="4">Polysaccharide deacetylase</fullName>
    </submittedName>
</protein>
<evidence type="ECO:0000313" key="5">
    <source>
        <dbReference type="Proteomes" id="UP000652231"/>
    </source>
</evidence>
<dbReference type="AlphaFoldDB" id="A0A8J2Y8G6"/>
<feature type="domain" description="NodB homology" evidence="3">
    <location>
        <begin position="28"/>
        <end position="204"/>
    </location>
</feature>